<evidence type="ECO:0000256" key="1">
    <source>
        <dbReference type="SAM" id="MobiDB-lite"/>
    </source>
</evidence>
<keyword evidence="2" id="KW-1133">Transmembrane helix</keyword>
<protein>
    <submittedName>
        <fullName evidence="3">Uncharacterized protein</fullName>
    </submittedName>
</protein>
<evidence type="ECO:0000313" key="4">
    <source>
        <dbReference type="Proteomes" id="UP000267164"/>
    </source>
</evidence>
<keyword evidence="4" id="KW-1185">Reference proteome</keyword>
<dbReference type="AlphaFoldDB" id="A0A386ZCT9"/>
<sequence length="112" mass="11204">MLGTGDHGHDDGDLDPRRLAAVLLVAAALAAGVGAGMWITTAERPVAETSVVNVPRPRHDRVTPPPAGATAPSARTGPGQSPSEPLGEQPVAPAPPHPVDVPVLEDPGPVAG</sequence>
<evidence type="ECO:0000256" key="2">
    <source>
        <dbReference type="SAM" id="Phobius"/>
    </source>
</evidence>
<dbReference type="KEGG" id="nyu:D7D52_11090"/>
<proteinExistence type="predicted"/>
<name>A0A386ZCT9_9NOCA</name>
<dbReference type="RefSeq" id="WP_120736240.1">
    <property type="nucleotide sequence ID" value="NZ_CP032568.1"/>
</dbReference>
<evidence type="ECO:0000313" key="3">
    <source>
        <dbReference type="EMBL" id="AYF74319.1"/>
    </source>
</evidence>
<accession>A0A386ZCT9</accession>
<feature type="transmembrane region" description="Helical" evidence="2">
    <location>
        <begin position="20"/>
        <end position="39"/>
    </location>
</feature>
<dbReference type="Proteomes" id="UP000267164">
    <property type="component" value="Chromosome"/>
</dbReference>
<keyword evidence="2" id="KW-0472">Membrane</keyword>
<organism evidence="3 4">
    <name type="scientific">Nocardia yunnanensis</name>
    <dbReference type="NCBI Taxonomy" id="2382165"/>
    <lineage>
        <taxon>Bacteria</taxon>
        <taxon>Bacillati</taxon>
        <taxon>Actinomycetota</taxon>
        <taxon>Actinomycetes</taxon>
        <taxon>Mycobacteriales</taxon>
        <taxon>Nocardiaceae</taxon>
        <taxon>Nocardia</taxon>
    </lineage>
</organism>
<dbReference type="EMBL" id="CP032568">
    <property type="protein sequence ID" value="AYF74319.1"/>
    <property type="molecule type" value="Genomic_DNA"/>
</dbReference>
<reference evidence="3 4" key="1">
    <citation type="submission" date="2018-09" db="EMBL/GenBank/DDBJ databases">
        <title>Nocardia yunnanensis sp. nov., an actinomycete isolated from a soil sample.</title>
        <authorList>
            <person name="Zhang J."/>
        </authorList>
    </citation>
    <scope>NUCLEOTIDE SEQUENCE [LARGE SCALE GENOMIC DNA]</scope>
    <source>
        <strain evidence="3 4">CFHS0054</strain>
    </source>
</reference>
<gene>
    <name evidence="3" type="ORF">D7D52_11090</name>
</gene>
<feature type="compositionally biased region" description="Low complexity" evidence="1">
    <location>
        <begin position="68"/>
        <end position="79"/>
    </location>
</feature>
<keyword evidence="2" id="KW-0812">Transmembrane</keyword>
<feature type="region of interest" description="Disordered" evidence="1">
    <location>
        <begin position="48"/>
        <end position="112"/>
    </location>
</feature>